<name>A0A8J7GEE0_9ACTN</name>
<dbReference type="InterPro" id="IPR005545">
    <property type="entry name" value="YCII"/>
</dbReference>
<evidence type="ECO:0000313" key="3">
    <source>
        <dbReference type="EMBL" id="MBG6137169.1"/>
    </source>
</evidence>
<comment type="caution">
    <text evidence="3">The sequence shown here is derived from an EMBL/GenBank/DDBJ whole genome shotgun (WGS) entry which is preliminary data.</text>
</comment>
<dbReference type="Proteomes" id="UP000622552">
    <property type="component" value="Unassembled WGS sequence"/>
</dbReference>
<sequence length="112" mass="12389">MRYVMLIVSDESLEEAASPEEAKAHEGEIWAWFERWDGHFGEGGAELQRVAHARTIRGGVVTDGPYVELKEVIGGIVFLETDTLDEAVAIAATWPGLKYPYVSVEVRGTVVR</sequence>
<proteinExistence type="inferred from homology"/>
<comment type="similarity">
    <text evidence="1">Belongs to the YciI family.</text>
</comment>
<dbReference type="PANTHER" id="PTHR35174:SF3">
    <property type="entry name" value="BLL7171 PROTEIN"/>
    <property type="match status" value="1"/>
</dbReference>
<keyword evidence="4" id="KW-1185">Reference proteome</keyword>
<protein>
    <recommendedName>
        <fullName evidence="2">YCII-related domain-containing protein</fullName>
    </recommendedName>
</protein>
<dbReference type="SUPFAM" id="SSF54909">
    <property type="entry name" value="Dimeric alpha+beta barrel"/>
    <property type="match status" value="1"/>
</dbReference>
<accession>A0A8J7GEE0</accession>
<evidence type="ECO:0000256" key="1">
    <source>
        <dbReference type="ARBA" id="ARBA00007689"/>
    </source>
</evidence>
<gene>
    <name evidence="3" type="ORF">IW245_003363</name>
</gene>
<dbReference type="RefSeq" id="WP_197004062.1">
    <property type="nucleotide sequence ID" value="NZ_BONS01000022.1"/>
</dbReference>
<dbReference type="InterPro" id="IPR011008">
    <property type="entry name" value="Dimeric_a/b-barrel"/>
</dbReference>
<organism evidence="3 4">
    <name type="scientific">Longispora fulva</name>
    <dbReference type="NCBI Taxonomy" id="619741"/>
    <lineage>
        <taxon>Bacteria</taxon>
        <taxon>Bacillati</taxon>
        <taxon>Actinomycetota</taxon>
        <taxon>Actinomycetes</taxon>
        <taxon>Micromonosporales</taxon>
        <taxon>Micromonosporaceae</taxon>
        <taxon>Longispora</taxon>
    </lineage>
</organism>
<dbReference type="Pfam" id="PF03795">
    <property type="entry name" value="YCII"/>
    <property type="match status" value="1"/>
</dbReference>
<dbReference type="Gene3D" id="3.30.70.1060">
    <property type="entry name" value="Dimeric alpha+beta barrel"/>
    <property type="match status" value="1"/>
</dbReference>
<dbReference type="EMBL" id="JADOUF010000001">
    <property type="protein sequence ID" value="MBG6137169.1"/>
    <property type="molecule type" value="Genomic_DNA"/>
</dbReference>
<evidence type="ECO:0000313" key="4">
    <source>
        <dbReference type="Proteomes" id="UP000622552"/>
    </source>
</evidence>
<feature type="domain" description="YCII-related" evidence="2">
    <location>
        <begin position="1"/>
        <end position="95"/>
    </location>
</feature>
<reference evidence="3" key="1">
    <citation type="submission" date="2020-11" db="EMBL/GenBank/DDBJ databases">
        <title>Sequencing the genomes of 1000 actinobacteria strains.</title>
        <authorList>
            <person name="Klenk H.-P."/>
        </authorList>
    </citation>
    <scope>NUCLEOTIDE SEQUENCE</scope>
    <source>
        <strain evidence="3">DSM 45356</strain>
    </source>
</reference>
<dbReference type="AlphaFoldDB" id="A0A8J7GEE0"/>
<evidence type="ECO:0000259" key="2">
    <source>
        <dbReference type="Pfam" id="PF03795"/>
    </source>
</evidence>
<dbReference type="PANTHER" id="PTHR35174">
    <property type="entry name" value="BLL7171 PROTEIN-RELATED"/>
    <property type="match status" value="1"/>
</dbReference>